<dbReference type="EMBL" id="JACGWO010000006">
    <property type="protein sequence ID" value="KAK4424053.1"/>
    <property type="molecule type" value="Genomic_DNA"/>
</dbReference>
<proteinExistence type="predicted"/>
<evidence type="ECO:0000313" key="3">
    <source>
        <dbReference type="Proteomes" id="UP001293254"/>
    </source>
</evidence>
<organism evidence="2 3">
    <name type="scientific">Sesamum alatum</name>
    <dbReference type="NCBI Taxonomy" id="300844"/>
    <lineage>
        <taxon>Eukaryota</taxon>
        <taxon>Viridiplantae</taxon>
        <taxon>Streptophyta</taxon>
        <taxon>Embryophyta</taxon>
        <taxon>Tracheophyta</taxon>
        <taxon>Spermatophyta</taxon>
        <taxon>Magnoliopsida</taxon>
        <taxon>eudicotyledons</taxon>
        <taxon>Gunneridae</taxon>
        <taxon>Pentapetalae</taxon>
        <taxon>asterids</taxon>
        <taxon>lamiids</taxon>
        <taxon>Lamiales</taxon>
        <taxon>Pedaliaceae</taxon>
        <taxon>Sesamum</taxon>
    </lineage>
</organism>
<evidence type="ECO:0000256" key="1">
    <source>
        <dbReference type="SAM" id="MobiDB-lite"/>
    </source>
</evidence>
<comment type="caution">
    <text evidence="2">The sequence shown here is derived from an EMBL/GenBank/DDBJ whole genome shotgun (WGS) entry which is preliminary data.</text>
</comment>
<protein>
    <submittedName>
        <fullName evidence="2">Uncharacterized protein</fullName>
    </submittedName>
</protein>
<feature type="region of interest" description="Disordered" evidence="1">
    <location>
        <begin position="1"/>
        <end position="22"/>
    </location>
</feature>
<reference evidence="2" key="2">
    <citation type="journal article" date="2024" name="Plant">
        <title>Genomic evolution and insights into agronomic trait innovations of Sesamum species.</title>
        <authorList>
            <person name="Miao H."/>
            <person name="Wang L."/>
            <person name="Qu L."/>
            <person name="Liu H."/>
            <person name="Sun Y."/>
            <person name="Le M."/>
            <person name="Wang Q."/>
            <person name="Wei S."/>
            <person name="Zheng Y."/>
            <person name="Lin W."/>
            <person name="Duan Y."/>
            <person name="Cao H."/>
            <person name="Xiong S."/>
            <person name="Wang X."/>
            <person name="Wei L."/>
            <person name="Li C."/>
            <person name="Ma Q."/>
            <person name="Ju M."/>
            <person name="Zhao R."/>
            <person name="Li G."/>
            <person name="Mu C."/>
            <person name="Tian Q."/>
            <person name="Mei H."/>
            <person name="Zhang T."/>
            <person name="Gao T."/>
            <person name="Zhang H."/>
        </authorList>
    </citation>
    <scope>NUCLEOTIDE SEQUENCE</scope>
    <source>
        <strain evidence="2">3651</strain>
    </source>
</reference>
<dbReference type="Proteomes" id="UP001293254">
    <property type="component" value="Unassembled WGS sequence"/>
</dbReference>
<evidence type="ECO:0000313" key="2">
    <source>
        <dbReference type="EMBL" id="KAK4424053.1"/>
    </source>
</evidence>
<dbReference type="AlphaFoldDB" id="A0AAE2CJ41"/>
<reference evidence="2" key="1">
    <citation type="submission" date="2020-06" db="EMBL/GenBank/DDBJ databases">
        <authorList>
            <person name="Li T."/>
            <person name="Hu X."/>
            <person name="Zhang T."/>
            <person name="Song X."/>
            <person name="Zhang H."/>
            <person name="Dai N."/>
            <person name="Sheng W."/>
            <person name="Hou X."/>
            <person name="Wei L."/>
        </authorList>
    </citation>
    <scope>NUCLEOTIDE SEQUENCE</scope>
    <source>
        <strain evidence="2">3651</strain>
        <tissue evidence="2">Leaf</tissue>
    </source>
</reference>
<name>A0AAE2CJ41_9LAMI</name>
<accession>A0AAE2CJ41</accession>
<gene>
    <name evidence="2" type="ORF">Salat_1598700</name>
</gene>
<sequence length="154" mass="16588">MHKKRGGREDVPNHCGGGSGPESRTNCACIGGRGPCCRWCLGAVIVNHGAPFARRGVVAAGRGSFARRRQLRHRAKPPIVLNLDDETCGVGQQDGRQGVQHEQVVLVTHSRDHLHGLTSGEVDPIPTLGFFITPQRKTDMRGDGGNESPKYYGA</sequence>
<keyword evidence="3" id="KW-1185">Reference proteome</keyword>